<feature type="chain" id="PRO_5005213273" description="Lipoprotein" evidence="1">
    <location>
        <begin position="23"/>
        <end position="186"/>
    </location>
</feature>
<protein>
    <recommendedName>
        <fullName evidence="4">Lipoprotein</fullName>
    </recommendedName>
</protein>
<evidence type="ECO:0000313" key="3">
    <source>
        <dbReference type="Proteomes" id="UP000009026"/>
    </source>
</evidence>
<keyword evidence="3" id="KW-1185">Reference proteome</keyword>
<dbReference type="PATRIC" id="fig|1297742.4.peg.7059"/>
<proteinExistence type="predicted"/>
<feature type="signal peptide" evidence="1">
    <location>
        <begin position="1"/>
        <end position="22"/>
    </location>
</feature>
<evidence type="ECO:0000313" key="2">
    <source>
        <dbReference type="EMBL" id="AKQ70049.1"/>
    </source>
</evidence>
<reference evidence="2 3" key="1">
    <citation type="journal article" date="2016" name="PLoS ONE">
        <title>Complete Genome Sequence and Comparative Genomics of a Novel Myxobacterium Myxococcus hansupus.</title>
        <authorList>
            <person name="Sharma G."/>
            <person name="Narwani T."/>
            <person name="Subramanian S."/>
        </authorList>
    </citation>
    <scope>NUCLEOTIDE SEQUENCE [LARGE SCALE GENOMIC DNA]</scope>
    <source>
        <strain evidence="3">mixupus</strain>
    </source>
</reference>
<dbReference type="AlphaFoldDB" id="A0A0H4X4D0"/>
<name>A0A0H4X4D0_9BACT</name>
<evidence type="ECO:0008006" key="4">
    <source>
        <dbReference type="Google" id="ProtNLM"/>
    </source>
</evidence>
<dbReference type="EMBL" id="CP012109">
    <property type="protein sequence ID" value="AKQ70049.1"/>
    <property type="molecule type" value="Genomic_DNA"/>
</dbReference>
<dbReference type="RefSeq" id="WP_002637776.1">
    <property type="nucleotide sequence ID" value="NZ_CP012109.1"/>
</dbReference>
<sequence length="186" mass="20087">MRRFFQGLTVVFAVVGISAAQAESVGGVFEYEEPSEKLLRCLSEDLPVAVKVDYLVSDCNGGSKSTFYLKVTQRGAEVSGRGNDQFEPAQLSPRKLSRAEGDRILHALTSAMLRGETDLSCSGKSANYITIVEWACGAVETKRGVVEFTAPICTLLDGYGTDAMGSYARAIGVRDVVVKALRQAHR</sequence>
<gene>
    <name evidence="2" type="ORF">A176_006961</name>
</gene>
<accession>A0A0H4X4D0</accession>
<organism evidence="2 3">
    <name type="scientific">Pseudomyxococcus hansupus</name>
    <dbReference type="NCBI Taxonomy" id="1297742"/>
    <lineage>
        <taxon>Bacteria</taxon>
        <taxon>Pseudomonadati</taxon>
        <taxon>Myxococcota</taxon>
        <taxon>Myxococcia</taxon>
        <taxon>Myxococcales</taxon>
        <taxon>Cystobacterineae</taxon>
        <taxon>Myxococcaceae</taxon>
        <taxon>Pseudomyxococcus</taxon>
    </lineage>
</organism>
<keyword evidence="1" id="KW-0732">Signal</keyword>
<dbReference type="KEGG" id="mym:A176_006961"/>
<evidence type="ECO:0000256" key="1">
    <source>
        <dbReference type="SAM" id="SignalP"/>
    </source>
</evidence>
<dbReference type="Proteomes" id="UP000009026">
    <property type="component" value="Chromosome"/>
</dbReference>
<dbReference type="OrthoDB" id="5385316at2"/>